<organism evidence="1 2">
    <name type="scientific">Actinomadura violacea</name>
    <dbReference type="NCBI Taxonomy" id="2819934"/>
    <lineage>
        <taxon>Bacteria</taxon>
        <taxon>Bacillati</taxon>
        <taxon>Actinomycetota</taxon>
        <taxon>Actinomycetes</taxon>
        <taxon>Streptosporangiales</taxon>
        <taxon>Thermomonosporaceae</taxon>
        <taxon>Actinomadura</taxon>
    </lineage>
</organism>
<comment type="caution">
    <text evidence="1">The sequence shown here is derived from an EMBL/GenBank/DDBJ whole genome shotgun (WGS) entry which is preliminary data.</text>
</comment>
<accession>A0ABS3S9V1</accession>
<reference evidence="1 2" key="1">
    <citation type="submission" date="2021-03" db="EMBL/GenBank/DDBJ databases">
        <title>Actinomadura violae sp. nov., isolated from lichen in Thailand.</title>
        <authorList>
            <person name="Kanchanasin P."/>
            <person name="Saeng-In P."/>
            <person name="Phongsopitanun W."/>
            <person name="Yuki M."/>
            <person name="Kudo T."/>
            <person name="Ohkuma M."/>
            <person name="Tanasupawat S."/>
        </authorList>
    </citation>
    <scope>NUCLEOTIDE SEQUENCE [LARGE SCALE GENOMIC DNA]</scope>
    <source>
        <strain evidence="1 2">LCR2-06</strain>
    </source>
</reference>
<dbReference type="RefSeq" id="WP_208251858.1">
    <property type="nucleotide sequence ID" value="NZ_JAGEPF010000040.1"/>
</dbReference>
<name>A0ABS3S9V1_9ACTN</name>
<proteinExistence type="predicted"/>
<dbReference type="Proteomes" id="UP000680206">
    <property type="component" value="Unassembled WGS sequence"/>
</dbReference>
<protein>
    <submittedName>
        <fullName evidence="1">Uncharacterized protein</fullName>
    </submittedName>
</protein>
<gene>
    <name evidence="1" type="ORF">J4709_46260</name>
</gene>
<evidence type="ECO:0000313" key="2">
    <source>
        <dbReference type="Proteomes" id="UP000680206"/>
    </source>
</evidence>
<dbReference type="EMBL" id="JAGEPF010000040">
    <property type="protein sequence ID" value="MBO2464995.1"/>
    <property type="molecule type" value="Genomic_DNA"/>
</dbReference>
<sequence length="211" mass="23064">MGPIADWTRFGRDVAAELGGLWRASPHHWDEAVVVEHPDGHRIMLEPDRTGERIYAHGELPNGADNVRGIRHEISVRADRGPAALAADITRRLLPGYCKDLAAAQKFLREKEQTARARARKVRQLTGALTGDVRTPAHLKCDQWTTISWYTPGAAVREHRIAVLGDGSRAELTLAALPFPLVKEICELLARHERAAAKPSSGAGRTGGRAA</sequence>
<keyword evidence="2" id="KW-1185">Reference proteome</keyword>
<evidence type="ECO:0000313" key="1">
    <source>
        <dbReference type="EMBL" id="MBO2464995.1"/>
    </source>
</evidence>